<dbReference type="PANTHER" id="PTHR35936:SF17">
    <property type="entry name" value="ARGININE-BINDING EXTRACELLULAR PROTEIN ARTP"/>
    <property type="match status" value="1"/>
</dbReference>
<dbReference type="InterPro" id="IPR001638">
    <property type="entry name" value="Solute-binding_3/MltF_N"/>
</dbReference>
<dbReference type="SMART" id="SM00062">
    <property type="entry name" value="PBPb"/>
    <property type="match status" value="1"/>
</dbReference>
<feature type="signal peptide" evidence="5">
    <location>
        <begin position="1"/>
        <end position="27"/>
    </location>
</feature>
<evidence type="ECO:0000313" key="9">
    <source>
        <dbReference type="Proteomes" id="UP000247755"/>
    </source>
</evidence>
<dbReference type="Pfam" id="PF00497">
    <property type="entry name" value="SBP_bac_3"/>
    <property type="match status" value="1"/>
</dbReference>
<dbReference type="Gene3D" id="3.40.190.10">
    <property type="entry name" value="Periplasmic binding protein-like II"/>
    <property type="match status" value="2"/>
</dbReference>
<dbReference type="EMBL" id="QJJY01000010">
    <property type="protein sequence ID" value="PXX33569.1"/>
    <property type="molecule type" value="Genomic_DNA"/>
</dbReference>
<name>A0A318IHT6_BURPY</name>
<dbReference type="GO" id="GO:0016020">
    <property type="term" value="C:membrane"/>
    <property type="evidence" value="ECO:0007669"/>
    <property type="project" value="InterPro"/>
</dbReference>
<dbReference type="SUPFAM" id="SSF53850">
    <property type="entry name" value="Periplasmic binding protein-like II"/>
    <property type="match status" value="1"/>
</dbReference>
<sequence length="257" mass="27748">MKLKTLLSAASLGMALLTAIAPGTAFAQDSNVLNVATDATFPPMEFVDKGQRTGFDIDIMNALAKAMGKQVQWTDIDFKGLIPGLVARRFDAAISGIYITPERAQVVDFTQSYFAGGLSALVKADSPIKTLADLNGKKVSVQVGTKSVNFLRDNYPQVQRVEVEKNQEMFDLVGIGRADAAVTGKPAAYQFVRTRPGFRVLDKELTTEAYGIAVRKDESQLRDQMNAALAKIKADGTYNAIVKKWFGASASTTANAK</sequence>
<reference evidence="8 9" key="1">
    <citation type="submission" date="2018-05" db="EMBL/GenBank/DDBJ databases">
        <title>Comparative genomics of bacterial root endophytes of switchgrass collected from native prairies over two seasons.</title>
        <authorList>
            <person name="Tang Y."/>
        </authorList>
    </citation>
    <scope>NUCLEOTIDE SEQUENCE [LARGE SCALE GENOMIC DNA]</scope>
    <source>
        <strain evidence="8 9">NFIX32</strain>
    </source>
</reference>
<evidence type="ECO:0000256" key="1">
    <source>
        <dbReference type="ARBA" id="ARBA00004196"/>
    </source>
</evidence>
<dbReference type="GO" id="GO:0015276">
    <property type="term" value="F:ligand-gated monoatomic ion channel activity"/>
    <property type="evidence" value="ECO:0007669"/>
    <property type="project" value="InterPro"/>
</dbReference>
<evidence type="ECO:0000256" key="3">
    <source>
        <dbReference type="ARBA" id="ARBA00022729"/>
    </source>
</evidence>
<accession>A0A318IHT6</accession>
<dbReference type="InterPro" id="IPR001320">
    <property type="entry name" value="Iontro_rcpt_C"/>
</dbReference>
<evidence type="ECO:0000259" key="6">
    <source>
        <dbReference type="SMART" id="SM00062"/>
    </source>
</evidence>
<dbReference type="GO" id="GO:0030313">
    <property type="term" value="C:cell envelope"/>
    <property type="evidence" value="ECO:0007669"/>
    <property type="project" value="UniProtKB-SubCell"/>
</dbReference>
<dbReference type="PROSITE" id="PS01039">
    <property type="entry name" value="SBP_BACTERIAL_3"/>
    <property type="match status" value="1"/>
</dbReference>
<evidence type="ECO:0000259" key="7">
    <source>
        <dbReference type="SMART" id="SM00079"/>
    </source>
</evidence>
<dbReference type="SMART" id="SM00079">
    <property type="entry name" value="PBPe"/>
    <property type="match status" value="1"/>
</dbReference>
<protein>
    <submittedName>
        <fullName evidence="8">Amino acid ABC transporter substrate-binding protein (PAAT family)</fullName>
    </submittedName>
</protein>
<dbReference type="AlphaFoldDB" id="A0A318IHT6"/>
<keyword evidence="3 5" id="KW-0732">Signal</keyword>
<dbReference type="PANTHER" id="PTHR35936">
    <property type="entry name" value="MEMBRANE-BOUND LYTIC MUREIN TRANSGLYCOSYLASE F"/>
    <property type="match status" value="1"/>
</dbReference>
<evidence type="ECO:0000256" key="5">
    <source>
        <dbReference type="SAM" id="SignalP"/>
    </source>
</evidence>
<evidence type="ECO:0000256" key="4">
    <source>
        <dbReference type="RuleBase" id="RU003744"/>
    </source>
</evidence>
<feature type="domain" description="Ionotropic glutamate receptor C-terminal" evidence="7">
    <location>
        <begin position="32"/>
        <end position="248"/>
    </location>
</feature>
<proteinExistence type="inferred from homology"/>
<evidence type="ECO:0000256" key="2">
    <source>
        <dbReference type="ARBA" id="ARBA00010333"/>
    </source>
</evidence>
<comment type="similarity">
    <text evidence="2 4">Belongs to the bacterial solute-binding protein 3 family.</text>
</comment>
<dbReference type="InterPro" id="IPR018313">
    <property type="entry name" value="SBP_3_CS"/>
</dbReference>
<comment type="caution">
    <text evidence="8">The sequence shown here is derived from an EMBL/GenBank/DDBJ whole genome shotgun (WGS) entry which is preliminary data.</text>
</comment>
<feature type="chain" id="PRO_5016308150" evidence="5">
    <location>
        <begin position="28"/>
        <end position="257"/>
    </location>
</feature>
<evidence type="ECO:0000313" key="8">
    <source>
        <dbReference type="EMBL" id="PXX33569.1"/>
    </source>
</evidence>
<feature type="domain" description="Solute-binding protein family 3/N-terminal" evidence="6">
    <location>
        <begin position="32"/>
        <end position="249"/>
    </location>
</feature>
<gene>
    <name evidence="8" type="ORF">NA66_101093</name>
</gene>
<organism evidence="8 9">
    <name type="scientific">Burkholderia pyrrocinia</name>
    <name type="common">Pseudomonas pyrrocinia</name>
    <dbReference type="NCBI Taxonomy" id="60550"/>
    <lineage>
        <taxon>Bacteria</taxon>
        <taxon>Pseudomonadati</taxon>
        <taxon>Pseudomonadota</taxon>
        <taxon>Betaproteobacteria</taxon>
        <taxon>Burkholderiales</taxon>
        <taxon>Burkholderiaceae</taxon>
        <taxon>Burkholderia</taxon>
        <taxon>Burkholderia cepacia complex</taxon>
    </lineage>
</organism>
<comment type="subcellular location">
    <subcellularLocation>
        <location evidence="1">Cell envelope</location>
    </subcellularLocation>
</comment>
<dbReference type="Proteomes" id="UP000247755">
    <property type="component" value="Unassembled WGS sequence"/>
</dbReference>
<dbReference type="RefSeq" id="WP_006752178.1">
    <property type="nucleotide sequence ID" value="NZ_QJJY01000010.1"/>
</dbReference>